<evidence type="ECO:0000313" key="2">
    <source>
        <dbReference type="EMBL" id="MDO6453282.1"/>
    </source>
</evidence>
<organism evidence="2 3">
    <name type="scientific">Neptunomonas phycophila</name>
    <dbReference type="NCBI Taxonomy" id="1572645"/>
    <lineage>
        <taxon>Bacteria</taxon>
        <taxon>Pseudomonadati</taxon>
        <taxon>Pseudomonadota</taxon>
        <taxon>Gammaproteobacteria</taxon>
        <taxon>Oceanospirillales</taxon>
        <taxon>Oceanospirillaceae</taxon>
        <taxon>Neptunomonas</taxon>
    </lineage>
</organism>
<reference evidence="2" key="1">
    <citation type="submission" date="2023-07" db="EMBL/GenBank/DDBJ databases">
        <title>Genome content predicts the carbon catabolic preferences of heterotrophic bacteria.</title>
        <authorList>
            <person name="Gralka M."/>
        </authorList>
    </citation>
    <scope>NUCLEOTIDE SEQUENCE</scope>
    <source>
        <strain evidence="2">I2M16</strain>
    </source>
</reference>
<gene>
    <name evidence="2" type="ORF">Q4490_06870</name>
</gene>
<dbReference type="Proteomes" id="UP001169862">
    <property type="component" value="Unassembled WGS sequence"/>
</dbReference>
<feature type="domain" description="DUF8082" evidence="1">
    <location>
        <begin position="147"/>
        <end position="213"/>
    </location>
</feature>
<sequence length="220" mass="24154">MSMIELLKELEQLGGIQHSCVATPDSILASTFPEILDTNMGSASRVAHQIFNAIHSIGSDHKEIIFELDECLLMGHVVDDKTVLIMLTEKEVNMALINTSVRSVMPTIIEAIAPVTEPEPSVVPDTSTASRPAVKNNPAIEAQLRALMNQLRDLMADYIGPAVSIVFDDAYDTWRAKHGVRLGTIAELLKQLAREIDDKDDRSAFLKKSVTTVKAFSANR</sequence>
<dbReference type="Pfam" id="PF26309">
    <property type="entry name" value="DUF8082"/>
    <property type="match status" value="1"/>
</dbReference>
<evidence type="ECO:0000259" key="1">
    <source>
        <dbReference type="Pfam" id="PF26309"/>
    </source>
</evidence>
<dbReference type="RefSeq" id="WP_303549449.1">
    <property type="nucleotide sequence ID" value="NZ_JAUOPG010000003.1"/>
</dbReference>
<evidence type="ECO:0000313" key="3">
    <source>
        <dbReference type="Proteomes" id="UP001169862"/>
    </source>
</evidence>
<dbReference type="AlphaFoldDB" id="A0AAW7XI20"/>
<dbReference type="InterPro" id="IPR058395">
    <property type="entry name" value="DUF8082"/>
</dbReference>
<comment type="caution">
    <text evidence="2">The sequence shown here is derived from an EMBL/GenBank/DDBJ whole genome shotgun (WGS) entry which is preliminary data.</text>
</comment>
<proteinExistence type="predicted"/>
<accession>A0AAW7XI20</accession>
<dbReference type="EMBL" id="JAUOPG010000003">
    <property type="protein sequence ID" value="MDO6453282.1"/>
    <property type="molecule type" value="Genomic_DNA"/>
</dbReference>
<name>A0AAW7XI20_9GAMM</name>
<protein>
    <recommendedName>
        <fullName evidence="1">DUF8082 domain-containing protein</fullName>
    </recommendedName>
</protein>